<evidence type="ECO:0000313" key="1">
    <source>
        <dbReference type="EMBL" id="CDR48078.1"/>
    </source>
</evidence>
<dbReference type="EMBL" id="LK052951">
    <property type="protein sequence ID" value="CDR48078.1"/>
    <property type="molecule type" value="Genomic_DNA"/>
</dbReference>
<name>A0A061BM27_RHOTO</name>
<protein>
    <submittedName>
        <fullName evidence="1">RHTO0S16e00782g1_1</fullName>
    </submittedName>
</protein>
<dbReference type="AlphaFoldDB" id="A0A061BM27"/>
<gene>
    <name evidence="1" type="ORF">RHTO0S_16e00782g</name>
</gene>
<sequence>MLFSLSSNGVHALPRCPAALQAGTVTRGRADEIVLTTTSSILARSQTPPAITECLSYLLSHMNETRTSSLSPLP</sequence>
<organism evidence="1">
    <name type="scientific">Rhodotorula toruloides</name>
    <name type="common">Yeast</name>
    <name type="synonym">Rhodosporidium toruloides</name>
    <dbReference type="NCBI Taxonomy" id="5286"/>
    <lineage>
        <taxon>Eukaryota</taxon>
        <taxon>Fungi</taxon>
        <taxon>Dikarya</taxon>
        <taxon>Basidiomycota</taxon>
        <taxon>Pucciniomycotina</taxon>
        <taxon>Microbotryomycetes</taxon>
        <taxon>Sporidiobolales</taxon>
        <taxon>Sporidiobolaceae</taxon>
        <taxon>Rhodotorula</taxon>
    </lineage>
</organism>
<reference evidence="1" key="1">
    <citation type="journal article" date="2014" name="Genome Announc.">
        <title>Draft genome sequence of Rhodosporidium toruloides CECT1137, an oleaginous yeast of biotechnological interest.</title>
        <authorList>
            <person name="Morin N."/>
            <person name="Calcas X."/>
            <person name="Devillers H."/>
            <person name="Durrens P."/>
            <person name="Sherman D.J."/>
            <person name="Nicaud J.-M."/>
            <person name="Neuveglise C."/>
        </authorList>
    </citation>
    <scope>NUCLEOTIDE SEQUENCE</scope>
    <source>
        <strain evidence="1">CECT1137</strain>
    </source>
</reference>
<proteinExistence type="predicted"/>
<accession>A0A061BM27</accession>